<dbReference type="Proteomes" id="UP000188268">
    <property type="component" value="Unassembled WGS sequence"/>
</dbReference>
<keyword evidence="2" id="KW-1185">Reference proteome</keyword>
<name>A0A1R3HYI5_COCAP</name>
<gene>
    <name evidence="1" type="ORF">CCACVL1_16180</name>
</gene>
<dbReference type="EMBL" id="AWWV01011024">
    <property type="protein sequence ID" value="OMO75416.1"/>
    <property type="molecule type" value="Genomic_DNA"/>
</dbReference>
<dbReference type="Gramene" id="OMO75416">
    <property type="protein sequence ID" value="OMO75416"/>
    <property type="gene ID" value="CCACVL1_16180"/>
</dbReference>
<reference evidence="1 2" key="1">
    <citation type="submission" date="2013-09" db="EMBL/GenBank/DDBJ databases">
        <title>Corchorus capsularis genome sequencing.</title>
        <authorList>
            <person name="Alam M."/>
            <person name="Haque M.S."/>
            <person name="Islam M.S."/>
            <person name="Emdad E.M."/>
            <person name="Islam M.M."/>
            <person name="Ahmed B."/>
            <person name="Halim A."/>
            <person name="Hossen Q.M.M."/>
            <person name="Hossain M.Z."/>
            <person name="Ahmed R."/>
            <person name="Khan M.M."/>
            <person name="Islam R."/>
            <person name="Rashid M.M."/>
            <person name="Khan S.A."/>
            <person name="Rahman M.S."/>
            <person name="Alam M."/>
        </authorList>
    </citation>
    <scope>NUCLEOTIDE SEQUENCE [LARGE SCALE GENOMIC DNA]</scope>
    <source>
        <strain evidence="2">cv. CVL-1</strain>
        <tissue evidence="1">Whole seedling</tissue>
    </source>
</reference>
<sequence>MCCKEHHEYSVRLQRKPSNFSGENNGVNSAWYLILEAIDEASGGNGLRALEDSTSEEKK</sequence>
<evidence type="ECO:0000313" key="1">
    <source>
        <dbReference type="EMBL" id="OMO75416.1"/>
    </source>
</evidence>
<dbReference type="AlphaFoldDB" id="A0A1R3HYI5"/>
<organism evidence="1 2">
    <name type="scientific">Corchorus capsularis</name>
    <name type="common">Jute</name>
    <dbReference type="NCBI Taxonomy" id="210143"/>
    <lineage>
        <taxon>Eukaryota</taxon>
        <taxon>Viridiplantae</taxon>
        <taxon>Streptophyta</taxon>
        <taxon>Embryophyta</taxon>
        <taxon>Tracheophyta</taxon>
        <taxon>Spermatophyta</taxon>
        <taxon>Magnoliopsida</taxon>
        <taxon>eudicotyledons</taxon>
        <taxon>Gunneridae</taxon>
        <taxon>Pentapetalae</taxon>
        <taxon>rosids</taxon>
        <taxon>malvids</taxon>
        <taxon>Malvales</taxon>
        <taxon>Malvaceae</taxon>
        <taxon>Grewioideae</taxon>
        <taxon>Apeibeae</taxon>
        <taxon>Corchorus</taxon>
    </lineage>
</organism>
<evidence type="ECO:0000313" key="2">
    <source>
        <dbReference type="Proteomes" id="UP000188268"/>
    </source>
</evidence>
<comment type="caution">
    <text evidence="1">The sequence shown here is derived from an EMBL/GenBank/DDBJ whole genome shotgun (WGS) entry which is preliminary data.</text>
</comment>
<proteinExistence type="predicted"/>
<protein>
    <submittedName>
        <fullName evidence="1">Uncharacterized protein</fullName>
    </submittedName>
</protein>
<accession>A0A1R3HYI5</accession>